<reference evidence="4" key="1">
    <citation type="journal article" date="2017" name="Genome Biol.">
        <title>Comparative genomics reveals high biological diversity and specific adaptations in the industrially and medically important fungal genus Aspergillus.</title>
        <authorList>
            <person name="de Vries R.P."/>
            <person name="Riley R."/>
            <person name="Wiebenga A."/>
            <person name="Aguilar-Osorio G."/>
            <person name="Amillis S."/>
            <person name="Uchima C.A."/>
            <person name="Anderluh G."/>
            <person name="Asadollahi M."/>
            <person name="Askin M."/>
            <person name="Barry K."/>
            <person name="Battaglia E."/>
            <person name="Bayram O."/>
            <person name="Benocci T."/>
            <person name="Braus-Stromeyer S.A."/>
            <person name="Caldana C."/>
            <person name="Canovas D."/>
            <person name="Cerqueira G.C."/>
            <person name="Chen F."/>
            <person name="Chen W."/>
            <person name="Choi C."/>
            <person name="Clum A."/>
            <person name="Dos Santos R.A."/>
            <person name="Damasio A.R."/>
            <person name="Diallinas G."/>
            <person name="Emri T."/>
            <person name="Fekete E."/>
            <person name="Flipphi M."/>
            <person name="Freyberg S."/>
            <person name="Gallo A."/>
            <person name="Gournas C."/>
            <person name="Habgood R."/>
            <person name="Hainaut M."/>
            <person name="Harispe M.L."/>
            <person name="Henrissat B."/>
            <person name="Hilden K.S."/>
            <person name="Hope R."/>
            <person name="Hossain A."/>
            <person name="Karabika E."/>
            <person name="Karaffa L."/>
            <person name="Karanyi Z."/>
            <person name="Krasevec N."/>
            <person name="Kuo A."/>
            <person name="Kusch H."/>
            <person name="LaButti K."/>
            <person name="Lagendijk E.L."/>
            <person name="Lapidus A."/>
            <person name="Levasseur A."/>
            <person name="Lindquist E."/>
            <person name="Lipzen A."/>
            <person name="Logrieco A.F."/>
            <person name="MacCabe A."/>
            <person name="Maekelae M.R."/>
            <person name="Malavazi I."/>
            <person name="Melin P."/>
            <person name="Meyer V."/>
            <person name="Mielnichuk N."/>
            <person name="Miskei M."/>
            <person name="Molnar A.P."/>
            <person name="Mule G."/>
            <person name="Ngan C.Y."/>
            <person name="Orejas M."/>
            <person name="Orosz E."/>
            <person name="Ouedraogo J.P."/>
            <person name="Overkamp K.M."/>
            <person name="Park H.-S."/>
            <person name="Perrone G."/>
            <person name="Piumi F."/>
            <person name="Punt P.J."/>
            <person name="Ram A.F."/>
            <person name="Ramon A."/>
            <person name="Rauscher S."/>
            <person name="Record E."/>
            <person name="Riano-Pachon D.M."/>
            <person name="Robert V."/>
            <person name="Roehrig J."/>
            <person name="Ruller R."/>
            <person name="Salamov A."/>
            <person name="Salih N.S."/>
            <person name="Samson R.A."/>
            <person name="Sandor E."/>
            <person name="Sanguinetti M."/>
            <person name="Schuetze T."/>
            <person name="Sepcic K."/>
            <person name="Shelest E."/>
            <person name="Sherlock G."/>
            <person name="Sophianopoulou V."/>
            <person name="Squina F.M."/>
            <person name="Sun H."/>
            <person name="Susca A."/>
            <person name="Todd R.B."/>
            <person name="Tsang A."/>
            <person name="Unkles S.E."/>
            <person name="van de Wiele N."/>
            <person name="van Rossen-Uffink D."/>
            <person name="Oliveira J.V."/>
            <person name="Vesth T.C."/>
            <person name="Visser J."/>
            <person name="Yu J.-H."/>
            <person name="Zhou M."/>
            <person name="Andersen M.R."/>
            <person name="Archer D.B."/>
            <person name="Baker S.E."/>
            <person name="Benoit I."/>
            <person name="Brakhage A.A."/>
            <person name="Braus G.H."/>
            <person name="Fischer R."/>
            <person name="Frisvad J.C."/>
            <person name="Goldman G.H."/>
            <person name="Houbraken J."/>
            <person name="Oakley B."/>
            <person name="Pocsi I."/>
            <person name="Scazzocchio C."/>
            <person name="Seiboth B."/>
            <person name="vanKuyk P.A."/>
            <person name="Wortman J."/>
            <person name="Dyer P.S."/>
            <person name="Grigoriev I.V."/>
        </authorList>
    </citation>
    <scope>NUCLEOTIDE SEQUENCE [LARGE SCALE GENOMIC DNA]</scope>
    <source>
        <strain evidence="4">CBS 583.65</strain>
    </source>
</reference>
<dbReference type="VEuPathDB" id="FungiDB:ASPVEDRAFT_44581"/>
<name>A0A1L9PU18_ASPVE</name>
<gene>
    <name evidence="3" type="ORF">ASPVEDRAFT_44581</name>
</gene>
<dbReference type="AlphaFoldDB" id="A0A1L9PU18"/>
<dbReference type="STRING" id="1036611.A0A1L9PU18"/>
<dbReference type="RefSeq" id="XP_040670796.1">
    <property type="nucleotide sequence ID" value="XM_040813083.1"/>
</dbReference>
<evidence type="ECO:0000313" key="3">
    <source>
        <dbReference type="EMBL" id="OJJ05034.1"/>
    </source>
</evidence>
<organism evidence="3 4">
    <name type="scientific">Aspergillus versicolor CBS 583.65</name>
    <dbReference type="NCBI Taxonomy" id="1036611"/>
    <lineage>
        <taxon>Eukaryota</taxon>
        <taxon>Fungi</taxon>
        <taxon>Dikarya</taxon>
        <taxon>Ascomycota</taxon>
        <taxon>Pezizomycotina</taxon>
        <taxon>Eurotiomycetes</taxon>
        <taxon>Eurotiomycetidae</taxon>
        <taxon>Eurotiales</taxon>
        <taxon>Aspergillaceae</taxon>
        <taxon>Aspergillus</taxon>
        <taxon>Aspergillus subgen. Nidulantes</taxon>
    </lineage>
</organism>
<evidence type="ECO:0000256" key="2">
    <source>
        <dbReference type="SAM" id="SignalP"/>
    </source>
</evidence>
<accession>A0A1L9PU18</accession>
<keyword evidence="2" id="KW-0732">Signal</keyword>
<feature type="signal peptide" evidence="2">
    <location>
        <begin position="1"/>
        <end position="20"/>
    </location>
</feature>
<dbReference type="Proteomes" id="UP000184073">
    <property type="component" value="Unassembled WGS sequence"/>
</dbReference>
<dbReference type="GeneID" id="63728594"/>
<dbReference type="EMBL" id="KV878132">
    <property type="protein sequence ID" value="OJJ05034.1"/>
    <property type="molecule type" value="Genomic_DNA"/>
</dbReference>
<feature type="region of interest" description="Disordered" evidence="1">
    <location>
        <begin position="24"/>
        <end position="46"/>
    </location>
</feature>
<keyword evidence="4" id="KW-1185">Reference proteome</keyword>
<feature type="region of interest" description="Disordered" evidence="1">
    <location>
        <begin position="85"/>
        <end position="132"/>
    </location>
</feature>
<evidence type="ECO:0000256" key="1">
    <source>
        <dbReference type="SAM" id="MobiDB-lite"/>
    </source>
</evidence>
<evidence type="ECO:0000313" key="4">
    <source>
        <dbReference type="Proteomes" id="UP000184073"/>
    </source>
</evidence>
<feature type="chain" id="PRO_5013245231" evidence="2">
    <location>
        <begin position="21"/>
        <end position="152"/>
    </location>
</feature>
<proteinExistence type="predicted"/>
<protein>
    <submittedName>
        <fullName evidence="3">Uncharacterized protein</fullName>
    </submittedName>
</protein>
<feature type="compositionally biased region" description="Low complexity" evidence="1">
    <location>
        <begin position="97"/>
        <end position="132"/>
    </location>
</feature>
<sequence length="152" mass="16257">MQLIPAGLLTLLVHLALALAQPVRSPAESSPELCTRATKEESGSCMPNAAAPMMEMAHERKWILRNSHQQPSNDAAIEQVEPSIQPILPPSPTAIGTVTSSPVPITTSTCTDSTSTRSPSPTPTDYGDYSDYGNYGDYASYGEYDDEVVGEN</sequence>